<dbReference type="CDD" id="cd03786">
    <property type="entry name" value="GTB_UDP-GlcNAc_2-Epimerase"/>
    <property type="match status" value="1"/>
</dbReference>
<dbReference type="Pfam" id="PF02350">
    <property type="entry name" value="Epimerase_2"/>
    <property type="match status" value="1"/>
</dbReference>
<organism evidence="2 3">
    <name type="scientific">Triparma verrucosa</name>
    <dbReference type="NCBI Taxonomy" id="1606542"/>
    <lineage>
        <taxon>Eukaryota</taxon>
        <taxon>Sar</taxon>
        <taxon>Stramenopiles</taxon>
        <taxon>Ochrophyta</taxon>
        <taxon>Bolidophyceae</taxon>
        <taxon>Parmales</taxon>
        <taxon>Triparmaceae</taxon>
        <taxon>Triparma</taxon>
    </lineage>
</organism>
<accession>A0A9W6ZGH6</accession>
<keyword evidence="3" id="KW-1185">Reference proteome</keyword>
<proteinExistence type="predicted"/>
<dbReference type="InterPro" id="IPR003331">
    <property type="entry name" value="UDP_GlcNAc_Epimerase_2_dom"/>
</dbReference>
<dbReference type="InterPro" id="IPR029767">
    <property type="entry name" value="WecB-like"/>
</dbReference>
<gene>
    <name evidence="2" type="ORF">TrVE_jg1078</name>
</gene>
<feature type="domain" description="UDP-N-acetylglucosamine 2-epimerase" evidence="1">
    <location>
        <begin position="79"/>
        <end position="402"/>
    </location>
</feature>
<dbReference type="Gene3D" id="3.40.50.2000">
    <property type="entry name" value="Glycogen Phosphorylase B"/>
    <property type="match status" value="2"/>
</dbReference>
<protein>
    <recommendedName>
        <fullName evidence="1">UDP-N-acetylglucosamine 2-epimerase domain-containing protein</fullName>
    </recommendedName>
</protein>
<evidence type="ECO:0000313" key="3">
    <source>
        <dbReference type="Proteomes" id="UP001165160"/>
    </source>
</evidence>
<dbReference type="Proteomes" id="UP001165160">
    <property type="component" value="Unassembled WGS sequence"/>
</dbReference>
<dbReference type="PANTHER" id="PTHR43174:SF1">
    <property type="entry name" value="UDP-N-ACETYLGLUCOSAMINE 2-EPIMERASE"/>
    <property type="match status" value="1"/>
</dbReference>
<dbReference type="NCBIfam" id="TIGR00236">
    <property type="entry name" value="wecB"/>
    <property type="match status" value="1"/>
</dbReference>
<sequence>MSHKRNKSVYVIVLLAVSILYLNFCAINDLKPGNLYATTRHGSSSPSDRGDGINPRYVIFCGTRPEIIKVAPVIMAMKTSGMNVHVVFTGQHPDIATPFRKFWDIPFDTILRGVFQSDQTISSLVGSLISIIEKTIPKNSNDIWIVQGDTSSGLAAGLVAFFRSTPLIHLEAGLRTFDHSSPFPEEVNRHTLSLVASLHVAPSELSEARLLAEGVEPDRVVVYGNTGIDAARLAEKNIVSPNNVKIQQGNNRMVFVTMHRRENADRFESFYNAIGGLEVSDVDFVVPVHPNPAATKAAEAACAKFSHIQCVPPMGYGETQWMLKKSMLVLTDSGGLQEEATWYGRPVLVLRDATERTEAINAGSSVLIGNDPVKLKSLLADLCIPNSKILKDMSIKSYPFGGEADEATIL</sequence>
<name>A0A9W6ZGH6_9STRA</name>
<dbReference type="EMBL" id="BRXX01000652">
    <property type="protein sequence ID" value="GMH50857.1"/>
    <property type="molecule type" value="Genomic_DNA"/>
</dbReference>
<comment type="caution">
    <text evidence="2">The sequence shown here is derived from an EMBL/GenBank/DDBJ whole genome shotgun (WGS) entry which is preliminary data.</text>
</comment>
<dbReference type="PANTHER" id="PTHR43174">
    <property type="entry name" value="UDP-N-ACETYLGLUCOSAMINE 2-EPIMERASE"/>
    <property type="match status" value="1"/>
</dbReference>
<dbReference type="AlphaFoldDB" id="A0A9W6ZGH6"/>
<evidence type="ECO:0000313" key="2">
    <source>
        <dbReference type="EMBL" id="GMH50857.1"/>
    </source>
</evidence>
<evidence type="ECO:0000259" key="1">
    <source>
        <dbReference type="Pfam" id="PF02350"/>
    </source>
</evidence>
<reference evidence="3" key="1">
    <citation type="journal article" date="2023" name="Commun. Biol.">
        <title>Genome analysis of Parmales, the sister group of diatoms, reveals the evolutionary specialization of diatoms from phago-mixotrophs to photoautotrophs.</title>
        <authorList>
            <person name="Ban H."/>
            <person name="Sato S."/>
            <person name="Yoshikawa S."/>
            <person name="Yamada K."/>
            <person name="Nakamura Y."/>
            <person name="Ichinomiya M."/>
            <person name="Sato N."/>
            <person name="Blanc-Mathieu R."/>
            <person name="Endo H."/>
            <person name="Kuwata A."/>
            <person name="Ogata H."/>
        </authorList>
    </citation>
    <scope>NUCLEOTIDE SEQUENCE [LARGE SCALE GENOMIC DNA]</scope>
    <source>
        <strain evidence="3">NIES 3699</strain>
    </source>
</reference>
<dbReference type="SUPFAM" id="SSF53756">
    <property type="entry name" value="UDP-Glycosyltransferase/glycogen phosphorylase"/>
    <property type="match status" value="1"/>
</dbReference>